<feature type="region of interest" description="Disordered" evidence="1">
    <location>
        <begin position="220"/>
        <end position="240"/>
    </location>
</feature>
<evidence type="ECO:0000313" key="3">
    <source>
        <dbReference type="Proteomes" id="UP001320420"/>
    </source>
</evidence>
<feature type="compositionally biased region" description="Polar residues" evidence="1">
    <location>
        <begin position="41"/>
        <end position="53"/>
    </location>
</feature>
<accession>A0AAN9YQS1</accession>
<keyword evidence="3" id="KW-1185">Reference proteome</keyword>
<dbReference type="EMBL" id="JAKJXP020000054">
    <property type="protein sequence ID" value="KAK7751112.1"/>
    <property type="molecule type" value="Genomic_DNA"/>
</dbReference>
<dbReference type="Proteomes" id="UP001320420">
    <property type="component" value="Unassembled WGS sequence"/>
</dbReference>
<sequence length="240" mass="27591">MPTLFPKSSKGSLFRKAQADEQFDMPPVPPTHGGHRRKVSLASSLASTITRSSTESHRSKPGGGGGWGASFDPLSCHPPLCINTSPHFDEDRYREDSEREDRFFNQTQRAQDHYQDAPELSPVKGENCFFHRDNRRRITYVYDQATQWPLKDWQTIPPGLADIDDLSSEPTTPLTPRPPSSRTRPDDQKRPVDWMTRDPGSFFVKRGEWKRRGIVFHLDDDAEEEQERHFPIEEPFEFPG</sequence>
<name>A0AAN9YQS1_9PEZI</name>
<gene>
    <name evidence="2" type="ORF">SLS62_006941</name>
</gene>
<evidence type="ECO:0000313" key="2">
    <source>
        <dbReference type="EMBL" id="KAK7751112.1"/>
    </source>
</evidence>
<feature type="region of interest" description="Disordered" evidence="1">
    <location>
        <begin position="1"/>
        <end position="69"/>
    </location>
</feature>
<reference evidence="2 3" key="1">
    <citation type="submission" date="2024-02" db="EMBL/GenBank/DDBJ databases">
        <title>De novo assembly and annotation of 12 fungi associated with fruit tree decline syndrome in Ontario, Canada.</title>
        <authorList>
            <person name="Sulman M."/>
            <person name="Ellouze W."/>
            <person name="Ilyukhin E."/>
        </authorList>
    </citation>
    <scope>NUCLEOTIDE SEQUENCE [LARGE SCALE GENOMIC DNA]</scope>
    <source>
        <strain evidence="2 3">M11/M66-122</strain>
    </source>
</reference>
<proteinExistence type="predicted"/>
<protein>
    <submittedName>
        <fullName evidence="2">Uncharacterized protein</fullName>
    </submittedName>
</protein>
<dbReference type="AlphaFoldDB" id="A0AAN9YQS1"/>
<organism evidence="2 3">
    <name type="scientific">Diatrype stigma</name>
    <dbReference type="NCBI Taxonomy" id="117547"/>
    <lineage>
        <taxon>Eukaryota</taxon>
        <taxon>Fungi</taxon>
        <taxon>Dikarya</taxon>
        <taxon>Ascomycota</taxon>
        <taxon>Pezizomycotina</taxon>
        <taxon>Sordariomycetes</taxon>
        <taxon>Xylariomycetidae</taxon>
        <taxon>Xylariales</taxon>
        <taxon>Diatrypaceae</taxon>
        <taxon>Diatrype</taxon>
    </lineage>
</organism>
<evidence type="ECO:0000256" key="1">
    <source>
        <dbReference type="SAM" id="MobiDB-lite"/>
    </source>
</evidence>
<feature type="region of interest" description="Disordered" evidence="1">
    <location>
        <begin position="159"/>
        <end position="200"/>
    </location>
</feature>
<comment type="caution">
    <text evidence="2">The sequence shown here is derived from an EMBL/GenBank/DDBJ whole genome shotgun (WGS) entry which is preliminary data.</text>
</comment>
<feature type="compositionally biased region" description="Basic and acidic residues" evidence="1">
    <location>
        <begin position="183"/>
        <end position="196"/>
    </location>
</feature>